<keyword evidence="15" id="KW-1185">Reference proteome</keyword>
<evidence type="ECO:0000256" key="3">
    <source>
        <dbReference type="ARBA" id="ARBA00010217"/>
    </source>
</evidence>
<dbReference type="InterPro" id="IPR050528">
    <property type="entry name" value="L-type_Lectin-RKs"/>
</dbReference>
<organism evidence="14 15">
    <name type="scientific">Dillenia turbinata</name>
    <dbReference type="NCBI Taxonomy" id="194707"/>
    <lineage>
        <taxon>Eukaryota</taxon>
        <taxon>Viridiplantae</taxon>
        <taxon>Streptophyta</taxon>
        <taxon>Embryophyta</taxon>
        <taxon>Tracheophyta</taxon>
        <taxon>Spermatophyta</taxon>
        <taxon>Magnoliopsida</taxon>
        <taxon>eudicotyledons</taxon>
        <taxon>Gunneridae</taxon>
        <taxon>Pentapetalae</taxon>
        <taxon>Dilleniales</taxon>
        <taxon>Dilleniaceae</taxon>
        <taxon>Dillenia</taxon>
    </lineage>
</organism>
<dbReference type="GO" id="GO:0002229">
    <property type="term" value="P:defense response to oomycetes"/>
    <property type="evidence" value="ECO:0007669"/>
    <property type="project" value="UniProtKB-ARBA"/>
</dbReference>
<accession>A0AAN8UUN9</accession>
<keyword evidence="12" id="KW-0325">Glycoprotein</keyword>
<protein>
    <submittedName>
        <fullName evidence="14">Serine-threonine/tyrosine-protein kinase, catalytic domain</fullName>
    </submittedName>
</protein>
<dbReference type="Gene3D" id="1.10.510.10">
    <property type="entry name" value="Transferase(Phosphotransferase) domain 1"/>
    <property type="match status" value="2"/>
</dbReference>
<dbReference type="GO" id="GO:0005524">
    <property type="term" value="F:ATP binding"/>
    <property type="evidence" value="ECO:0007669"/>
    <property type="project" value="UniProtKB-KW"/>
</dbReference>
<keyword evidence="8" id="KW-0067">ATP-binding</keyword>
<dbReference type="SUPFAM" id="SSF56112">
    <property type="entry name" value="Protein kinase-like (PK-like)"/>
    <property type="match status" value="2"/>
</dbReference>
<keyword evidence="9" id="KW-1133">Transmembrane helix</keyword>
<keyword evidence="4" id="KW-1003">Cell membrane</keyword>
<evidence type="ECO:0000256" key="8">
    <source>
        <dbReference type="ARBA" id="ARBA00022840"/>
    </source>
</evidence>
<keyword evidence="7" id="KW-0547">Nucleotide-binding</keyword>
<keyword evidence="14" id="KW-0418">Kinase</keyword>
<evidence type="ECO:0000256" key="4">
    <source>
        <dbReference type="ARBA" id="ARBA00022475"/>
    </source>
</evidence>
<comment type="subcellular location">
    <subcellularLocation>
        <location evidence="1">Cell membrane</location>
        <topology evidence="1">Single-pass type I membrane protein</topology>
    </subcellularLocation>
</comment>
<comment type="similarity">
    <text evidence="3">In the C-terminal section; belongs to the protein kinase superfamily. Ser/Thr protein kinase family.</text>
</comment>
<dbReference type="AlphaFoldDB" id="A0AAN8UUN9"/>
<dbReference type="InterPro" id="IPR011009">
    <property type="entry name" value="Kinase-like_dom_sf"/>
</dbReference>
<gene>
    <name evidence="14" type="ORF">RJ641_019074</name>
</gene>
<dbReference type="GO" id="GO:0005886">
    <property type="term" value="C:plasma membrane"/>
    <property type="evidence" value="ECO:0007669"/>
    <property type="project" value="UniProtKB-SubCell"/>
</dbReference>
<evidence type="ECO:0000256" key="6">
    <source>
        <dbReference type="ARBA" id="ARBA00022729"/>
    </source>
</evidence>
<evidence type="ECO:0000256" key="1">
    <source>
        <dbReference type="ARBA" id="ARBA00004251"/>
    </source>
</evidence>
<keyword evidence="6" id="KW-0732">Signal</keyword>
<evidence type="ECO:0000256" key="7">
    <source>
        <dbReference type="ARBA" id="ARBA00022741"/>
    </source>
</evidence>
<sequence length="262" mass="29720">MPNGSLNMHRFREKSSLNRPMRYRIVQGLTLTLFYLHDACDQSIKHRDIKSCNVMLDTNFDAKLGDFGLERLLGKNLKPQNLVQLFGWCHVKGELLLVYEFMPNGSLDCHLFKGKIMLAWPLRYKIAQGLASAFFYLHKNCDQCVLGDFGLARLVDHGKASDTTILAGTIGYIAPECSIIGKASKESDVYSFGVVCLEIASGKRAISPTEANGMLRLVEWVWELHGRQDLKKAADPKLREEFDEKQMERLIIVGLWCAHRDI</sequence>
<evidence type="ECO:0000313" key="14">
    <source>
        <dbReference type="EMBL" id="KAK6916213.1"/>
    </source>
</evidence>
<dbReference type="EMBL" id="JBAMMX010000024">
    <property type="protein sequence ID" value="KAK6916213.1"/>
    <property type="molecule type" value="Genomic_DNA"/>
</dbReference>
<evidence type="ECO:0000256" key="11">
    <source>
        <dbReference type="ARBA" id="ARBA00023170"/>
    </source>
</evidence>
<keyword evidence="11" id="KW-0675">Receptor</keyword>
<evidence type="ECO:0000256" key="5">
    <source>
        <dbReference type="ARBA" id="ARBA00022692"/>
    </source>
</evidence>
<feature type="domain" description="Protein kinase" evidence="13">
    <location>
        <begin position="1"/>
        <end position="262"/>
    </location>
</feature>
<dbReference type="InterPro" id="IPR000719">
    <property type="entry name" value="Prot_kinase_dom"/>
</dbReference>
<proteinExistence type="inferred from homology"/>
<evidence type="ECO:0000256" key="10">
    <source>
        <dbReference type="ARBA" id="ARBA00023136"/>
    </source>
</evidence>
<reference evidence="14 15" key="1">
    <citation type="submission" date="2023-12" db="EMBL/GenBank/DDBJ databases">
        <title>A high-quality genome assembly for Dillenia turbinata (Dilleniales).</title>
        <authorList>
            <person name="Chanderbali A."/>
        </authorList>
    </citation>
    <scope>NUCLEOTIDE SEQUENCE [LARGE SCALE GENOMIC DNA]</scope>
    <source>
        <strain evidence="14">LSX21</strain>
        <tissue evidence="14">Leaf</tissue>
    </source>
</reference>
<comment type="caution">
    <text evidence="14">The sequence shown here is derived from an EMBL/GenBank/DDBJ whole genome shotgun (WGS) entry which is preliminary data.</text>
</comment>
<dbReference type="PROSITE" id="PS00108">
    <property type="entry name" value="PROTEIN_KINASE_ST"/>
    <property type="match status" value="1"/>
</dbReference>
<dbReference type="GO" id="GO:0004672">
    <property type="term" value="F:protein kinase activity"/>
    <property type="evidence" value="ECO:0007669"/>
    <property type="project" value="InterPro"/>
</dbReference>
<dbReference type="Pfam" id="PF07714">
    <property type="entry name" value="PK_Tyr_Ser-Thr"/>
    <property type="match status" value="1"/>
</dbReference>
<evidence type="ECO:0000256" key="12">
    <source>
        <dbReference type="ARBA" id="ARBA00023180"/>
    </source>
</evidence>
<dbReference type="PANTHER" id="PTHR27007">
    <property type="match status" value="1"/>
</dbReference>
<dbReference type="Pfam" id="PF00069">
    <property type="entry name" value="Pkinase"/>
    <property type="match status" value="1"/>
</dbReference>
<evidence type="ECO:0000256" key="2">
    <source>
        <dbReference type="ARBA" id="ARBA00008536"/>
    </source>
</evidence>
<dbReference type="InterPro" id="IPR008271">
    <property type="entry name" value="Ser/Thr_kinase_AS"/>
</dbReference>
<keyword evidence="10" id="KW-0472">Membrane</keyword>
<keyword evidence="5" id="KW-0812">Transmembrane</keyword>
<evidence type="ECO:0000259" key="13">
    <source>
        <dbReference type="PROSITE" id="PS50011"/>
    </source>
</evidence>
<name>A0AAN8UUN9_9MAGN</name>
<dbReference type="FunFam" id="1.10.510.10:FF:000240">
    <property type="entry name" value="Lectin-domain containing receptor kinase A4.3"/>
    <property type="match status" value="1"/>
</dbReference>
<dbReference type="PROSITE" id="PS50011">
    <property type="entry name" value="PROTEIN_KINASE_DOM"/>
    <property type="match status" value="1"/>
</dbReference>
<dbReference type="InterPro" id="IPR001245">
    <property type="entry name" value="Ser-Thr/Tyr_kinase_cat_dom"/>
</dbReference>
<dbReference type="Proteomes" id="UP001370490">
    <property type="component" value="Unassembled WGS sequence"/>
</dbReference>
<evidence type="ECO:0000313" key="15">
    <source>
        <dbReference type="Proteomes" id="UP001370490"/>
    </source>
</evidence>
<keyword evidence="14" id="KW-0808">Transferase</keyword>
<evidence type="ECO:0000256" key="9">
    <source>
        <dbReference type="ARBA" id="ARBA00022989"/>
    </source>
</evidence>
<comment type="similarity">
    <text evidence="2">In the N-terminal section; belongs to the leguminous lectin family.</text>
</comment>
<dbReference type="SMART" id="SM00220">
    <property type="entry name" value="S_TKc"/>
    <property type="match status" value="1"/>
</dbReference>